<dbReference type="EMBL" id="FPBV01000016">
    <property type="protein sequence ID" value="SFU96995.1"/>
    <property type="molecule type" value="Genomic_DNA"/>
</dbReference>
<feature type="domain" description="SGNH hydrolase-type esterase" evidence="3">
    <location>
        <begin position="51"/>
        <end position="261"/>
    </location>
</feature>
<dbReference type="RefSeq" id="WP_074954216.1">
    <property type="nucleotide sequence ID" value="NZ_FPBV01000016.1"/>
</dbReference>
<dbReference type="Proteomes" id="UP000183508">
    <property type="component" value="Unassembled WGS sequence"/>
</dbReference>
<gene>
    <name evidence="4" type="ORF">SAMN05421543_11628</name>
</gene>
<name>A0A1I7KHU5_9BACL</name>
<feature type="compositionally biased region" description="Gly residues" evidence="1">
    <location>
        <begin position="277"/>
        <end position="289"/>
    </location>
</feature>
<evidence type="ECO:0000313" key="4">
    <source>
        <dbReference type="EMBL" id="SFU96995.1"/>
    </source>
</evidence>
<dbReference type="OrthoDB" id="2596050at2"/>
<proteinExistence type="predicted"/>
<feature type="transmembrane region" description="Helical" evidence="2">
    <location>
        <begin position="446"/>
        <end position="466"/>
    </location>
</feature>
<organism evidence="4 5">
    <name type="scientific">Alicyclobacillus macrosporangiidus</name>
    <dbReference type="NCBI Taxonomy" id="392015"/>
    <lineage>
        <taxon>Bacteria</taxon>
        <taxon>Bacillati</taxon>
        <taxon>Bacillota</taxon>
        <taxon>Bacilli</taxon>
        <taxon>Bacillales</taxon>
        <taxon>Alicyclobacillaceae</taxon>
        <taxon>Alicyclobacillus</taxon>
    </lineage>
</organism>
<sequence>MNITRIGQATAAALAGAFTVVAPAVVSGSGILAQAIASAAVQQPQEGVLVALGDSITFGYNLTDTSGNTRPSHSAFPYLIGRDTGYTISDLGVPGWTSDDLRVALGTPNFARAVQGATAITLDIGSNDLLRLAGQMHLLDAAQKDPTAPVTVTPEQQAEFTQAIQQFGVNLTSILTTLRSQTQAPIVLYNLYNLYNPFPPGTGLNTVTEQFEQAENAIIAKAAQSVPRVALADVHTAFAGKQTEYVRVAQGDVHPTASGQAVLAQAGESALRALGAFGPGSSEGSGGSSNGTSNGARPNGPVQLIAGTVSPAGSTLSGTLNGSRVSLTVPASAIALGSEADVTSGPATAVAPLLSSRQRAIAEVGVNFMSFVTFQKPYTLTVENPAIPPGAAVFQITGDVLTPVAGAKVTAGKAVIPGKAGADYVIVAPVAQTVPGGTSPVTGLPLWPDLGLAILLVGGGIGLVAASRRQRA</sequence>
<dbReference type="InterPro" id="IPR036514">
    <property type="entry name" value="SGNH_hydro_sf"/>
</dbReference>
<dbReference type="Pfam" id="PF13472">
    <property type="entry name" value="Lipase_GDSL_2"/>
    <property type="match status" value="1"/>
</dbReference>
<feature type="region of interest" description="Disordered" evidence="1">
    <location>
        <begin position="275"/>
        <end position="304"/>
    </location>
</feature>
<protein>
    <submittedName>
        <fullName evidence="4">Lysophospholipase L1</fullName>
    </submittedName>
</protein>
<evidence type="ECO:0000256" key="1">
    <source>
        <dbReference type="SAM" id="MobiDB-lite"/>
    </source>
</evidence>
<accession>A0A1I7KHU5</accession>
<keyword evidence="2" id="KW-1133">Transmembrane helix</keyword>
<dbReference type="InterPro" id="IPR013830">
    <property type="entry name" value="SGNH_hydro"/>
</dbReference>
<evidence type="ECO:0000259" key="3">
    <source>
        <dbReference type="Pfam" id="PF13472"/>
    </source>
</evidence>
<reference evidence="5" key="1">
    <citation type="submission" date="2016-10" db="EMBL/GenBank/DDBJ databases">
        <authorList>
            <person name="Varghese N."/>
        </authorList>
    </citation>
    <scope>NUCLEOTIDE SEQUENCE [LARGE SCALE GENOMIC DNA]</scope>
    <source>
        <strain evidence="5">DSM 17980</strain>
    </source>
</reference>
<keyword evidence="5" id="KW-1185">Reference proteome</keyword>
<evidence type="ECO:0000256" key="2">
    <source>
        <dbReference type="SAM" id="Phobius"/>
    </source>
</evidence>
<dbReference type="AlphaFoldDB" id="A0A1I7KHU5"/>
<dbReference type="eggNOG" id="COG2755">
    <property type="taxonomic scope" value="Bacteria"/>
</dbReference>
<dbReference type="Gene3D" id="3.40.50.1110">
    <property type="entry name" value="SGNH hydrolase"/>
    <property type="match status" value="1"/>
</dbReference>
<keyword evidence="2" id="KW-0472">Membrane</keyword>
<dbReference type="STRING" id="392015.SAMN05421543_11628"/>
<keyword evidence="2" id="KW-0812">Transmembrane</keyword>
<evidence type="ECO:0000313" key="5">
    <source>
        <dbReference type="Proteomes" id="UP000183508"/>
    </source>
</evidence>
<dbReference type="SUPFAM" id="SSF52266">
    <property type="entry name" value="SGNH hydrolase"/>
    <property type="match status" value="1"/>
</dbReference>